<dbReference type="Pfam" id="PF16403">
    <property type="entry name" value="Bact_surface_Ig-like"/>
    <property type="match status" value="1"/>
</dbReference>
<evidence type="ECO:0000313" key="5">
    <source>
        <dbReference type="Proteomes" id="UP000257317"/>
    </source>
</evidence>
<protein>
    <recommendedName>
        <fullName evidence="6">Cell surface protein</fullName>
    </recommendedName>
</protein>
<dbReference type="InterPro" id="IPR024968">
    <property type="entry name" value="SlpA_C_lactobacillus"/>
</dbReference>
<dbReference type="Gene3D" id="2.60.40.10">
    <property type="entry name" value="Immunoglobulins"/>
    <property type="match status" value="1"/>
</dbReference>
<dbReference type="Proteomes" id="UP000257317">
    <property type="component" value="Unassembled WGS sequence"/>
</dbReference>
<dbReference type="RefSeq" id="WP_117118603.1">
    <property type="nucleotide sequence ID" value="NZ_BFBY01000009.1"/>
</dbReference>
<dbReference type="OrthoDB" id="2313145at2"/>
<feature type="chain" id="PRO_5016269617" description="Cell surface protein" evidence="1">
    <location>
        <begin position="30"/>
        <end position="528"/>
    </location>
</feature>
<dbReference type="Pfam" id="PF03217">
    <property type="entry name" value="SlpA"/>
    <property type="match status" value="1"/>
</dbReference>
<keyword evidence="5" id="KW-1185">Reference proteome</keyword>
<proteinExistence type="predicted"/>
<keyword evidence="1" id="KW-0732">Signal</keyword>
<accession>A0A2Z6T797</accession>
<evidence type="ECO:0000259" key="3">
    <source>
        <dbReference type="Pfam" id="PF16403"/>
    </source>
</evidence>
<comment type="caution">
    <text evidence="4">The sequence shown here is derived from an EMBL/GenBank/DDBJ whole genome shotgun (WGS) entry which is preliminary data.</text>
</comment>
<evidence type="ECO:0000313" key="4">
    <source>
        <dbReference type="EMBL" id="GBG05274.1"/>
    </source>
</evidence>
<dbReference type="InterPro" id="IPR013783">
    <property type="entry name" value="Ig-like_fold"/>
</dbReference>
<evidence type="ECO:0000256" key="1">
    <source>
        <dbReference type="SAM" id="SignalP"/>
    </source>
</evidence>
<feature type="domain" description="Pesticidal crystal protein Cry22Aa Ig-like" evidence="3">
    <location>
        <begin position="317"/>
        <end position="377"/>
    </location>
</feature>
<organism evidence="4 5">
    <name type="scientific">Lactobacillus rodentium</name>
    <dbReference type="NCBI Taxonomy" id="947835"/>
    <lineage>
        <taxon>Bacteria</taxon>
        <taxon>Bacillati</taxon>
        <taxon>Bacillota</taxon>
        <taxon>Bacilli</taxon>
        <taxon>Lactobacillales</taxon>
        <taxon>Lactobacillaceae</taxon>
        <taxon>Lactobacillus</taxon>
    </lineage>
</organism>
<evidence type="ECO:0008006" key="6">
    <source>
        <dbReference type="Google" id="ProtNLM"/>
    </source>
</evidence>
<dbReference type="EMBL" id="BFBY01000009">
    <property type="protein sequence ID" value="GBG05274.1"/>
    <property type="molecule type" value="Genomic_DNA"/>
</dbReference>
<gene>
    <name evidence="4" type="ORF">LrDSM24759_11880</name>
</gene>
<dbReference type="AlphaFoldDB" id="A0A2Z6T797"/>
<feature type="domain" description="S-layer protein C-terminal" evidence="2">
    <location>
        <begin position="480"/>
        <end position="521"/>
    </location>
</feature>
<reference evidence="5" key="1">
    <citation type="submission" date="2018-03" db="EMBL/GenBank/DDBJ databases">
        <title>New taxa in the Lactobacillus gasseri group.</title>
        <authorList>
            <person name="Tanizawa Y."/>
            <person name="Tohno M."/>
            <person name="Endo A."/>
            <person name="Arita M."/>
        </authorList>
    </citation>
    <scope>NUCLEOTIDE SEQUENCE [LARGE SCALE GENOMIC DNA]</scope>
    <source>
        <strain evidence="5">DSM 24759</strain>
    </source>
</reference>
<evidence type="ECO:0000259" key="2">
    <source>
        <dbReference type="Pfam" id="PF03217"/>
    </source>
</evidence>
<sequence>MKKNVKYLGMAAAALLAVAPVAVTGVANAATITVTPGAGQVDNTTDNKINVSLAVTNISSLKAGDSADKVAANLTATLAGQNVNVNLLNGYKAYVLPAGTAPTFNDKGEVTNAVKTLEADKSYQVYATGIGMTGLVSNKQYQITGNATNTTVTSSAFGNIGGDRKIAAESPVFTVGQGNGFFVKAGTNQIVNSASIDFAGNNSVNGLVKAIEGAVTPKNTNVNVSATEASLVNNVKAALQNANVTVPADNNAKIATPATNFVVNYEAHFTNGTTATIPVTVKVVNSNTADTTVPVFTASNGVKDEKNNNFSLTLPKNGASFSISNYLTAYNNSSKEYTLPVSTSGDVNTAVDGVYTVKVTATNPSGKTSTATLTVTVGNPAKTATVKYVPGYGVNTWSINGNKVTFTGNRVDDGNKVAVFDTTRVDGVSYTRVGSADSNTWIQTQYLDGSYKPSANKGEESVSGVLTVKYDGKGKVGLTNANGKYTGQYVSKNSRWKVFAKKTINGREFYRIGNQNQWIPAQYSELAD</sequence>
<dbReference type="InterPro" id="IPR032179">
    <property type="entry name" value="Cry22Aa_Ig-like"/>
</dbReference>
<feature type="signal peptide" evidence="1">
    <location>
        <begin position="1"/>
        <end position="29"/>
    </location>
</feature>
<name>A0A2Z6T797_9LACO</name>